<name>A0ABV7HK51_9GAMM</name>
<feature type="region of interest" description="Disordered" evidence="1">
    <location>
        <begin position="65"/>
        <end position="131"/>
    </location>
</feature>
<comment type="caution">
    <text evidence="2">The sequence shown here is derived from an EMBL/GenBank/DDBJ whole genome shotgun (WGS) entry which is preliminary data.</text>
</comment>
<sequence length="131" mass="14492">MTDVYILQNQDKLFLSKQRTWLDGRDPASLYRSPNKDEAVNEMFEASSKDYRQRVSLVACPLNERRNPVIDPDILPPPQPKKRGEDSLELDLNAAEPAANEAGVAEATTNNDGDASAAPEPSDEPLEQPQS</sequence>
<proteinExistence type="predicted"/>
<reference evidence="3" key="1">
    <citation type="journal article" date="2019" name="Int. J. Syst. Evol. Microbiol.">
        <title>The Global Catalogue of Microorganisms (GCM) 10K type strain sequencing project: providing services to taxonomists for standard genome sequencing and annotation.</title>
        <authorList>
            <consortium name="The Broad Institute Genomics Platform"/>
            <consortium name="The Broad Institute Genome Sequencing Center for Infectious Disease"/>
            <person name="Wu L."/>
            <person name="Ma J."/>
        </authorList>
    </citation>
    <scope>NUCLEOTIDE SEQUENCE [LARGE SCALE GENOMIC DNA]</scope>
    <source>
        <strain evidence="3">KCTC 52141</strain>
    </source>
</reference>
<feature type="compositionally biased region" description="Acidic residues" evidence="1">
    <location>
        <begin position="121"/>
        <end position="131"/>
    </location>
</feature>
<evidence type="ECO:0000256" key="1">
    <source>
        <dbReference type="SAM" id="MobiDB-lite"/>
    </source>
</evidence>
<evidence type="ECO:0000313" key="2">
    <source>
        <dbReference type="EMBL" id="MFC3154260.1"/>
    </source>
</evidence>
<organism evidence="2 3">
    <name type="scientific">Gilvimarinus japonicus</name>
    <dbReference type="NCBI Taxonomy" id="1796469"/>
    <lineage>
        <taxon>Bacteria</taxon>
        <taxon>Pseudomonadati</taxon>
        <taxon>Pseudomonadota</taxon>
        <taxon>Gammaproteobacteria</taxon>
        <taxon>Cellvibrionales</taxon>
        <taxon>Cellvibrionaceae</taxon>
        <taxon>Gilvimarinus</taxon>
    </lineage>
</organism>
<evidence type="ECO:0000313" key="3">
    <source>
        <dbReference type="Proteomes" id="UP001595548"/>
    </source>
</evidence>
<keyword evidence="3" id="KW-1185">Reference proteome</keyword>
<gene>
    <name evidence="2" type="ORF">ACFOEB_03525</name>
</gene>
<dbReference type="Proteomes" id="UP001595548">
    <property type="component" value="Unassembled WGS sequence"/>
</dbReference>
<protein>
    <submittedName>
        <fullName evidence="2">Uncharacterized protein</fullName>
    </submittedName>
</protein>
<accession>A0ABV7HK51</accession>
<dbReference type="EMBL" id="JBHRTL010000004">
    <property type="protein sequence ID" value="MFC3154260.1"/>
    <property type="molecule type" value="Genomic_DNA"/>
</dbReference>
<feature type="compositionally biased region" description="Low complexity" evidence="1">
    <location>
        <begin position="93"/>
        <end position="111"/>
    </location>
</feature>
<dbReference type="RefSeq" id="WP_382414422.1">
    <property type="nucleotide sequence ID" value="NZ_AP031500.1"/>
</dbReference>